<reference evidence="4 5" key="1">
    <citation type="submission" date="2019-02" db="EMBL/GenBank/DDBJ databases">
        <title>Deep-cultivation of Planctomycetes and their phenomic and genomic characterization uncovers novel biology.</title>
        <authorList>
            <person name="Wiegand S."/>
            <person name="Jogler M."/>
            <person name="Boedeker C."/>
            <person name="Pinto D."/>
            <person name="Vollmers J."/>
            <person name="Rivas-Marin E."/>
            <person name="Kohn T."/>
            <person name="Peeters S.H."/>
            <person name="Heuer A."/>
            <person name="Rast P."/>
            <person name="Oberbeckmann S."/>
            <person name="Bunk B."/>
            <person name="Jeske O."/>
            <person name="Meyerdierks A."/>
            <person name="Storesund J.E."/>
            <person name="Kallscheuer N."/>
            <person name="Luecker S."/>
            <person name="Lage O.M."/>
            <person name="Pohl T."/>
            <person name="Merkel B.J."/>
            <person name="Hornburger P."/>
            <person name="Mueller R.-W."/>
            <person name="Bruemmer F."/>
            <person name="Labrenz M."/>
            <person name="Spormann A.M."/>
            <person name="Op Den Camp H."/>
            <person name="Overmann J."/>
            <person name="Amann R."/>
            <person name="Jetten M.S.M."/>
            <person name="Mascher T."/>
            <person name="Medema M.H."/>
            <person name="Devos D.P."/>
            <person name="Kaster A.-K."/>
            <person name="Ovreas L."/>
            <person name="Rohde M."/>
            <person name="Galperin M.Y."/>
            <person name="Jogler C."/>
        </authorList>
    </citation>
    <scope>NUCLEOTIDE SEQUENCE [LARGE SCALE GENOMIC DNA]</scope>
    <source>
        <strain evidence="4 5">Pla123a</strain>
    </source>
</reference>
<evidence type="ECO:0000259" key="3">
    <source>
        <dbReference type="Pfam" id="PF07596"/>
    </source>
</evidence>
<accession>A0A5C5ZEQ5</accession>
<gene>
    <name evidence="4" type="primary">xcpT_1</name>
    <name evidence="4" type="ORF">Pla123a_04450</name>
</gene>
<dbReference type="InterPro" id="IPR012902">
    <property type="entry name" value="N_methyl_site"/>
</dbReference>
<feature type="region of interest" description="Disordered" evidence="1">
    <location>
        <begin position="281"/>
        <end position="301"/>
    </location>
</feature>
<dbReference type="Gene3D" id="3.30.700.10">
    <property type="entry name" value="Glycoprotein, Type 4 Pilin"/>
    <property type="match status" value="1"/>
</dbReference>
<dbReference type="SUPFAM" id="SSF54523">
    <property type="entry name" value="Pili subunits"/>
    <property type="match status" value="1"/>
</dbReference>
<name>A0A5C5ZEQ5_9BACT</name>
<dbReference type="PROSITE" id="PS00409">
    <property type="entry name" value="PROKAR_NTER_METHYL"/>
    <property type="match status" value="1"/>
</dbReference>
<feature type="domain" description="DUF1559" evidence="3">
    <location>
        <begin position="37"/>
        <end position="334"/>
    </location>
</feature>
<evidence type="ECO:0000313" key="5">
    <source>
        <dbReference type="Proteomes" id="UP000318478"/>
    </source>
</evidence>
<keyword evidence="2" id="KW-0812">Transmembrane</keyword>
<dbReference type="PANTHER" id="PTHR30093:SF2">
    <property type="entry name" value="TYPE II SECRETION SYSTEM PROTEIN H"/>
    <property type="match status" value="1"/>
</dbReference>
<dbReference type="PANTHER" id="PTHR30093">
    <property type="entry name" value="GENERAL SECRETION PATHWAY PROTEIN G"/>
    <property type="match status" value="1"/>
</dbReference>
<dbReference type="RefSeq" id="WP_261342737.1">
    <property type="nucleotide sequence ID" value="NZ_SJPO01000001.1"/>
</dbReference>
<dbReference type="EMBL" id="SJPO01000001">
    <property type="protein sequence ID" value="TWT85638.1"/>
    <property type="molecule type" value="Genomic_DNA"/>
</dbReference>
<dbReference type="Proteomes" id="UP000318478">
    <property type="component" value="Unassembled WGS sequence"/>
</dbReference>
<organism evidence="4 5">
    <name type="scientific">Posidoniimonas polymericola</name>
    <dbReference type="NCBI Taxonomy" id="2528002"/>
    <lineage>
        <taxon>Bacteria</taxon>
        <taxon>Pseudomonadati</taxon>
        <taxon>Planctomycetota</taxon>
        <taxon>Planctomycetia</taxon>
        <taxon>Pirellulales</taxon>
        <taxon>Lacipirellulaceae</taxon>
        <taxon>Posidoniimonas</taxon>
    </lineage>
</organism>
<protein>
    <submittedName>
        <fullName evidence="4">Type II secretion system protein G</fullName>
    </submittedName>
</protein>
<dbReference type="NCBIfam" id="TIGR02532">
    <property type="entry name" value="IV_pilin_GFxxxE"/>
    <property type="match status" value="1"/>
</dbReference>
<keyword evidence="5" id="KW-1185">Reference proteome</keyword>
<dbReference type="InterPro" id="IPR045584">
    <property type="entry name" value="Pilin-like"/>
</dbReference>
<evidence type="ECO:0000256" key="2">
    <source>
        <dbReference type="SAM" id="Phobius"/>
    </source>
</evidence>
<evidence type="ECO:0000313" key="4">
    <source>
        <dbReference type="EMBL" id="TWT85638.1"/>
    </source>
</evidence>
<dbReference type="AlphaFoldDB" id="A0A5C5ZEQ5"/>
<dbReference type="Pfam" id="PF07596">
    <property type="entry name" value="SBP_bac_10"/>
    <property type="match status" value="1"/>
</dbReference>
<dbReference type="InterPro" id="IPR011453">
    <property type="entry name" value="DUF1559"/>
</dbReference>
<feature type="transmembrane region" description="Helical" evidence="2">
    <location>
        <begin position="12"/>
        <end position="36"/>
    </location>
</feature>
<evidence type="ECO:0000256" key="1">
    <source>
        <dbReference type="SAM" id="MobiDB-lite"/>
    </source>
</evidence>
<comment type="caution">
    <text evidence="4">The sequence shown here is derived from an EMBL/GenBank/DDBJ whole genome shotgun (WGS) entry which is preliminary data.</text>
</comment>
<keyword evidence="2" id="KW-1133">Transmembrane helix</keyword>
<sequence length="345" mass="36889">MRFHWENRPQRGFTLVELLVVIAIIGVLVALLLPAVQSAREAARRTQCINQLKQLSLGALNHESAHKILPSGGWGYKWTGDPDRGVGETQPGGWPFALLDYLEEPGVASVGKGMPESEKQAALLRQKTQPIAMFYCPSRHAVGLGYGPESSHNSDQPADSLVAKSDYAANGGNQLPGQGGANVTSGPAKSCLVDYPACPGLASRAEAFKSNGPVVARYGVALRRITDGTSKTLLFGERWLHTTLHDLNHGVFVGYDNNSMYQGYDWDTVRWASSQVNSNGEALGMPWPDQQGETGVRGPLPSSTFRFGSVHSGGLNASRVDGSVSSVSFDVDPEVWNSLGGGNDA</sequence>
<proteinExistence type="predicted"/>
<keyword evidence="2" id="KW-0472">Membrane</keyword>
<dbReference type="Pfam" id="PF07963">
    <property type="entry name" value="N_methyl"/>
    <property type="match status" value="1"/>
</dbReference>